<dbReference type="AlphaFoldDB" id="A0A9N9I389"/>
<protein>
    <submittedName>
        <fullName evidence="1">13650_t:CDS:1</fullName>
    </submittedName>
</protein>
<sequence>WFIRRPEETPSLIYISQTLPVRSISPPVLKTYAYLTTLAIDNYYSPNTM</sequence>
<feature type="non-terminal residue" evidence="1">
    <location>
        <position position="1"/>
    </location>
</feature>
<evidence type="ECO:0000313" key="1">
    <source>
        <dbReference type="EMBL" id="CAG8719511.1"/>
    </source>
</evidence>
<reference evidence="1" key="1">
    <citation type="submission" date="2021-06" db="EMBL/GenBank/DDBJ databases">
        <authorList>
            <person name="Kallberg Y."/>
            <person name="Tangrot J."/>
            <person name="Rosling A."/>
        </authorList>
    </citation>
    <scope>NUCLEOTIDE SEQUENCE</scope>
    <source>
        <strain evidence="1">87-6 pot B 2015</strain>
    </source>
</reference>
<evidence type="ECO:0000313" key="2">
    <source>
        <dbReference type="Proteomes" id="UP000789375"/>
    </source>
</evidence>
<name>A0A9N9I389_FUNMO</name>
<comment type="caution">
    <text evidence="1">The sequence shown here is derived from an EMBL/GenBank/DDBJ whole genome shotgun (WGS) entry which is preliminary data.</text>
</comment>
<dbReference type="EMBL" id="CAJVPP010013018">
    <property type="protein sequence ID" value="CAG8719511.1"/>
    <property type="molecule type" value="Genomic_DNA"/>
</dbReference>
<keyword evidence="2" id="KW-1185">Reference proteome</keyword>
<proteinExistence type="predicted"/>
<dbReference type="Proteomes" id="UP000789375">
    <property type="component" value="Unassembled WGS sequence"/>
</dbReference>
<organism evidence="1 2">
    <name type="scientific">Funneliformis mosseae</name>
    <name type="common">Endomycorrhizal fungus</name>
    <name type="synonym">Glomus mosseae</name>
    <dbReference type="NCBI Taxonomy" id="27381"/>
    <lineage>
        <taxon>Eukaryota</taxon>
        <taxon>Fungi</taxon>
        <taxon>Fungi incertae sedis</taxon>
        <taxon>Mucoromycota</taxon>
        <taxon>Glomeromycotina</taxon>
        <taxon>Glomeromycetes</taxon>
        <taxon>Glomerales</taxon>
        <taxon>Glomeraceae</taxon>
        <taxon>Funneliformis</taxon>
    </lineage>
</organism>
<accession>A0A9N9I389</accession>
<feature type="non-terminal residue" evidence="1">
    <location>
        <position position="49"/>
    </location>
</feature>
<gene>
    <name evidence="1" type="ORF">FMOSSE_LOCUS14886</name>
</gene>